<proteinExistence type="predicted"/>
<dbReference type="EMBL" id="NMUH01000542">
    <property type="protein sequence ID" value="MQL81031.1"/>
    <property type="molecule type" value="Genomic_DNA"/>
</dbReference>
<name>A0A843UC62_COLES</name>
<organism evidence="1 2">
    <name type="scientific">Colocasia esculenta</name>
    <name type="common">Wild taro</name>
    <name type="synonym">Arum esculentum</name>
    <dbReference type="NCBI Taxonomy" id="4460"/>
    <lineage>
        <taxon>Eukaryota</taxon>
        <taxon>Viridiplantae</taxon>
        <taxon>Streptophyta</taxon>
        <taxon>Embryophyta</taxon>
        <taxon>Tracheophyta</taxon>
        <taxon>Spermatophyta</taxon>
        <taxon>Magnoliopsida</taxon>
        <taxon>Liliopsida</taxon>
        <taxon>Araceae</taxon>
        <taxon>Aroideae</taxon>
        <taxon>Colocasieae</taxon>
        <taxon>Colocasia</taxon>
    </lineage>
</organism>
<sequence length="84" mass="9632">MTMLGNIIRARSGPWEEHLKGYNSQGSNDLACLILRFKSYWALSLTLRYLSLCSQVRPRMNHTLKKTGTTWSDVLSTLASYCYI</sequence>
<reference evidence="1" key="1">
    <citation type="submission" date="2017-07" db="EMBL/GenBank/DDBJ databases">
        <title>Taro Niue Genome Assembly and Annotation.</title>
        <authorList>
            <person name="Atibalentja N."/>
            <person name="Keating K."/>
            <person name="Fields C.J."/>
        </authorList>
    </citation>
    <scope>NUCLEOTIDE SEQUENCE</scope>
    <source>
        <strain evidence="1">Niue_2</strain>
        <tissue evidence="1">Leaf</tissue>
    </source>
</reference>
<dbReference type="AlphaFoldDB" id="A0A843UC62"/>
<comment type="caution">
    <text evidence="1">The sequence shown here is derived from an EMBL/GenBank/DDBJ whole genome shotgun (WGS) entry which is preliminary data.</text>
</comment>
<keyword evidence="2" id="KW-1185">Reference proteome</keyword>
<gene>
    <name evidence="1" type="ORF">Taro_013495</name>
</gene>
<protein>
    <submittedName>
        <fullName evidence="1">Uncharacterized protein</fullName>
    </submittedName>
</protein>
<dbReference type="Proteomes" id="UP000652761">
    <property type="component" value="Unassembled WGS sequence"/>
</dbReference>
<accession>A0A843UC62</accession>
<evidence type="ECO:0000313" key="1">
    <source>
        <dbReference type="EMBL" id="MQL81031.1"/>
    </source>
</evidence>
<evidence type="ECO:0000313" key="2">
    <source>
        <dbReference type="Proteomes" id="UP000652761"/>
    </source>
</evidence>